<feature type="domain" description="AB hydrolase-1" evidence="2">
    <location>
        <begin position="29"/>
        <end position="263"/>
    </location>
</feature>
<dbReference type="EMBL" id="NTGA01000026">
    <property type="protein sequence ID" value="PAY22265.1"/>
    <property type="molecule type" value="Genomic_DNA"/>
</dbReference>
<dbReference type="InterPro" id="IPR029058">
    <property type="entry name" value="AB_hydrolase_fold"/>
</dbReference>
<keyword evidence="1 3" id="KW-0378">Hydrolase</keyword>
<reference evidence="4" key="1">
    <citation type="submission" date="2017-09" db="EMBL/GenBank/DDBJ databases">
        <authorList>
            <person name="Zhang Y."/>
            <person name="Huang X."/>
            <person name="Liu J."/>
            <person name="Lu L."/>
            <person name="Peng K."/>
        </authorList>
    </citation>
    <scope>NUCLEOTIDE SEQUENCE [LARGE SCALE GENOMIC DNA]</scope>
    <source>
        <strain evidence="4">S-XJ-1</strain>
    </source>
</reference>
<comment type="caution">
    <text evidence="3">The sequence shown here is derived from an EMBL/GenBank/DDBJ whole genome shotgun (WGS) entry which is preliminary data.</text>
</comment>
<protein>
    <submittedName>
        <fullName evidence="3">Alpha/beta hydrolase</fullName>
    </submittedName>
</protein>
<dbReference type="PRINTS" id="PR00111">
    <property type="entry name" value="ABHYDROLASE"/>
</dbReference>
<organism evidence="3 4">
    <name type="scientific">Dietzia natronolimnaea</name>
    <dbReference type="NCBI Taxonomy" id="161920"/>
    <lineage>
        <taxon>Bacteria</taxon>
        <taxon>Bacillati</taxon>
        <taxon>Actinomycetota</taxon>
        <taxon>Actinomycetes</taxon>
        <taxon>Mycobacteriales</taxon>
        <taxon>Dietziaceae</taxon>
        <taxon>Dietzia</taxon>
    </lineage>
</organism>
<keyword evidence="4" id="KW-1185">Reference proteome</keyword>
<evidence type="ECO:0000313" key="3">
    <source>
        <dbReference type="EMBL" id="PAY22265.1"/>
    </source>
</evidence>
<dbReference type="Pfam" id="PF00561">
    <property type="entry name" value="Abhydrolase_1"/>
    <property type="match status" value="1"/>
</dbReference>
<dbReference type="RefSeq" id="WP_095719002.1">
    <property type="nucleotide sequence ID" value="NZ_NTGA01000026.1"/>
</dbReference>
<evidence type="ECO:0000259" key="2">
    <source>
        <dbReference type="Pfam" id="PF00561"/>
    </source>
</evidence>
<dbReference type="Proteomes" id="UP000218810">
    <property type="component" value="Unassembled WGS sequence"/>
</dbReference>
<evidence type="ECO:0000256" key="1">
    <source>
        <dbReference type="ARBA" id="ARBA00022801"/>
    </source>
</evidence>
<dbReference type="PRINTS" id="PR00412">
    <property type="entry name" value="EPOXHYDRLASE"/>
</dbReference>
<gene>
    <name evidence="3" type="ORF">CEY15_14280</name>
</gene>
<dbReference type="PANTHER" id="PTHR43329">
    <property type="entry name" value="EPOXIDE HYDROLASE"/>
    <property type="match status" value="1"/>
</dbReference>
<accession>A0A2A2WM71</accession>
<sequence>MEPQSMTVDIPAGTLDVLDWRTTGPERGTVLALHGFPESPWEWEAVAGVLTQQGLRVVAPAQRGYSAGARPDDVGAYAIEHLSADALAVVDHLGLETVHVLGHDWGASVAWWLAAHHPGRVSSLTVVSVPHLSAFAWALQSDPDQQARSAYFALFRQEGKAEDVLLEDGARRLRAMFDEHVSDELIAKHLEVVGTRAGLTGALNWYRAMRRYDLPDVSVPTTYLWGEDDPAIGRSGAEATASRMAGEYRFVPLAGMGHWLPEQAPEVVAAEVLDRIG</sequence>
<proteinExistence type="predicted"/>
<dbReference type="GO" id="GO:0016787">
    <property type="term" value="F:hydrolase activity"/>
    <property type="evidence" value="ECO:0007669"/>
    <property type="project" value="UniProtKB-KW"/>
</dbReference>
<dbReference type="OrthoDB" id="2987348at2"/>
<dbReference type="AlphaFoldDB" id="A0A2A2WM71"/>
<evidence type="ECO:0000313" key="4">
    <source>
        <dbReference type="Proteomes" id="UP000218810"/>
    </source>
</evidence>
<dbReference type="InterPro" id="IPR000073">
    <property type="entry name" value="AB_hydrolase_1"/>
</dbReference>
<name>A0A2A2WM71_9ACTN</name>
<dbReference type="InterPro" id="IPR000639">
    <property type="entry name" value="Epox_hydrolase-like"/>
</dbReference>
<dbReference type="Gene3D" id="3.40.50.1820">
    <property type="entry name" value="alpha/beta hydrolase"/>
    <property type="match status" value="1"/>
</dbReference>
<dbReference type="SUPFAM" id="SSF53474">
    <property type="entry name" value="alpha/beta-Hydrolases"/>
    <property type="match status" value="1"/>
</dbReference>